<comment type="caution">
    <text evidence="2">The sequence shown here is derived from an EMBL/GenBank/DDBJ whole genome shotgun (WGS) entry which is preliminary data.</text>
</comment>
<keyword evidence="1" id="KW-1133">Transmembrane helix</keyword>
<reference evidence="2 3" key="1">
    <citation type="submission" date="2023-05" db="EMBL/GenBank/DDBJ databases">
        <title>Flavobacterium sedimenti sp. nov., isolated from the sediment.</title>
        <authorList>
            <person name="Wu N."/>
        </authorList>
    </citation>
    <scope>NUCLEOTIDE SEQUENCE [LARGE SCALE GENOMIC DNA]</scope>
    <source>
        <strain evidence="2 3">YZ-48</strain>
    </source>
</reference>
<keyword evidence="3" id="KW-1185">Reference proteome</keyword>
<feature type="transmembrane region" description="Helical" evidence="1">
    <location>
        <begin position="12"/>
        <end position="33"/>
    </location>
</feature>
<proteinExistence type="predicted"/>
<evidence type="ECO:0000313" key="3">
    <source>
        <dbReference type="Proteomes" id="UP001230035"/>
    </source>
</evidence>
<organism evidence="2 3">
    <name type="scientific">Flavobacterium sedimenticola</name>
    <dbReference type="NCBI Taxonomy" id="3043286"/>
    <lineage>
        <taxon>Bacteria</taxon>
        <taxon>Pseudomonadati</taxon>
        <taxon>Bacteroidota</taxon>
        <taxon>Flavobacteriia</taxon>
        <taxon>Flavobacteriales</taxon>
        <taxon>Flavobacteriaceae</taxon>
        <taxon>Flavobacterium</taxon>
    </lineage>
</organism>
<keyword evidence="1" id="KW-0812">Transmembrane</keyword>
<evidence type="ECO:0000313" key="2">
    <source>
        <dbReference type="EMBL" id="MDI9256231.1"/>
    </source>
</evidence>
<dbReference type="RefSeq" id="WP_283237914.1">
    <property type="nucleotide sequence ID" value="NZ_JASGBP010000001.1"/>
</dbReference>
<dbReference type="EMBL" id="JASGBP010000001">
    <property type="protein sequence ID" value="MDI9256231.1"/>
    <property type="molecule type" value="Genomic_DNA"/>
</dbReference>
<gene>
    <name evidence="2" type="ORF">QHT84_02250</name>
</gene>
<accession>A0ABT6XMC5</accession>
<evidence type="ECO:0008006" key="4">
    <source>
        <dbReference type="Google" id="ProtNLM"/>
    </source>
</evidence>
<sequence>MKNVDFKTTEYSPVFFIFGNIFLYMGFIVEIIFGKDEVKKHHRGEKFTDYENLIHKKRFEFETLAERNAFYKGLSESNGWVEFEIIKEIQTKETPKEEEFNYWRFIEKYYPNYDHCNNVLLSDIITRKLDGEEICEKDEEYIKDWDFRKELMELNKELLGKAFENYFNQIYPNPE</sequence>
<keyword evidence="1" id="KW-0472">Membrane</keyword>
<evidence type="ECO:0000256" key="1">
    <source>
        <dbReference type="SAM" id="Phobius"/>
    </source>
</evidence>
<name>A0ABT6XMC5_9FLAO</name>
<protein>
    <recommendedName>
        <fullName evidence="4">DUF4760 domain-containing protein</fullName>
    </recommendedName>
</protein>
<dbReference type="Proteomes" id="UP001230035">
    <property type="component" value="Unassembled WGS sequence"/>
</dbReference>